<sequence>MKKNTPLRVLALTQLFITEQLKEPIAFFWIMISPCALFYFFAITRQDTNYFLSDYTTASAWFYAYISSSVALFGFAFYIIGRRESGFIRSFIYSRESRAIFLHSHFLAYSLISIAYCGTFYLTTRLPFGNYETREFIDIALRFYICFVMFCILGAIFTLPPINFQDSNTILSIVSFCMLILGVMGASRANEIADIINSGNPLMLANRLMAEGLEKNKAITFTIILTFSAAFLGTLKYLRINPVWSRY</sequence>
<keyword evidence="1" id="KW-1133">Transmembrane helix</keyword>
<dbReference type="Proteomes" id="UP000337909">
    <property type="component" value="Unassembled WGS sequence"/>
</dbReference>
<feature type="transmembrane region" description="Helical" evidence="1">
    <location>
        <begin position="62"/>
        <end position="80"/>
    </location>
</feature>
<feature type="transmembrane region" description="Helical" evidence="1">
    <location>
        <begin position="169"/>
        <end position="187"/>
    </location>
</feature>
<proteinExistence type="predicted"/>
<feature type="transmembrane region" description="Helical" evidence="1">
    <location>
        <begin position="100"/>
        <end position="121"/>
    </location>
</feature>
<evidence type="ECO:0000313" key="2">
    <source>
        <dbReference type="EMBL" id="VVN89989.1"/>
    </source>
</evidence>
<keyword evidence="1" id="KW-0472">Membrane</keyword>
<organism evidence="2 3">
    <name type="scientific">Pseudomonas fluorescens</name>
    <dbReference type="NCBI Taxonomy" id="294"/>
    <lineage>
        <taxon>Bacteria</taxon>
        <taxon>Pseudomonadati</taxon>
        <taxon>Pseudomonadota</taxon>
        <taxon>Gammaproteobacteria</taxon>
        <taxon>Pseudomonadales</taxon>
        <taxon>Pseudomonadaceae</taxon>
        <taxon>Pseudomonas</taxon>
    </lineage>
</organism>
<gene>
    <name evidence="2" type="ORF">PS691_01788</name>
</gene>
<name>A0A5E7BEI6_PSEFL</name>
<dbReference type="OrthoDB" id="8684962at2"/>
<keyword evidence="1" id="KW-0812">Transmembrane</keyword>
<evidence type="ECO:0000256" key="1">
    <source>
        <dbReference type="SAM" id="Phobius"/>
    </source>
</evidence>
<reference evidence="2 3" key="1">
    <citation type="submission" date="2019-09" db="EMBL/GenBank/DDBJ databases">
        <authorList>
            <person name="Chandra G."/>
            <person name="Truman W A."/>
        </authorList>
    </citation>
    <scope>NUCLEOTIDE SEQUENCE [LARGE SCALE GENOMIC DNA]</scope>
    <source>
        <strain evidence="2">PS691</strain>
    </source>
</reference>
<accession>A0A5E7BEI6</accession>
<evidence type="ECO:0000313" key="3">
    <source>
        <dbReference type="Proteomes" id="UP000337909"/>
    </source>
</evidence>
<dbReference type="AlphaFoldDB" id="A0A5E7BEI6"/>
<feature type="transmembrane region" description="Helical" evidence="1">
    <location>
        <begin position="218"/>
        <end position="238"/>
    </location>
</feature>
<feature type="transmembrane region" description="Helical" evidence="1">
    <location>
        <begin position="25"/>
        <end position="42"/>
    </location>
</feature>
<dbReference type="RefSeq" id="WP_150641835.1">
    <property type="nucleotide sequence ID" value="NZ_CABVHQ010000013.1"/>
</dbReference>
<feature type="transmembrane region" description="Helical" evidence="1">
    <location>
        <begin position="141"/>
        <end position="162"/>
    </location>
</feature>
<protein>
    <submittedName>
        <fullName evidence="2">Uncharacterized protein</fullName>
    </submittedName>
</protein>
<dbReference type="EMBL" id="CABVHQ010000013">
    <property type="protein sequence ID" value="VVN89989.1"/>
    <property type="molecule type" value="Genomic_DNA"/>
</dbReference>